<comment type="similarity">
    <text evidence="2">In the N-terminal section; belongs to the transposase 2 family.</text>
</comment>
<evidence type="ECO:0000259" key="10">
    <source>
        <dbReference type="Pfam" id="PF12323"/>
    </source>
</evidence>
<dbReference type="InterPro" id="IPR021027">
    <property type="entry name" value="Transposase_put_HTH"/>
</dbReference>
<organism evidence="11 12">
    <name type="scientific">Clostridium cochlearium</name>
    <dbReference type="NCBI Taxonomy" id="1494"/>
    <lineage>
        <taxon>Bacteria</taxon>
        <taxon>Bacillati</taxon>
        <taxon>Bacillota</taxon>
        <taxon>Clostridia</taxon>
        <taxon>Eubacteriales</taxon>
        <taxon>Clostridiaceae</taxon>
        <taxon>Clostridium</taxon>
    </lineage>
</organism>
<comment type="similarity">
    <text evidence="1">In the C-terminal section; belongs to the transposase 35 family.</text>
</comment>
<dbReference type="Pfam" id="PF12323">
    <property type="entry name" value="HTH_OrfB_IS605"/>
    <property type="match status" value="1"/>
</dbReference>
<dbReference type="InterPro" id="IPR053522">
    <property type="entry name" value="RNA-guided_endonuclease_TnpB"/>
</dbReference>
<dbReference type="RefSeq" id="WP_089867859.1">
    <property type="nucleotide sequence ID" value="NZ_FNGL01000030.1"/>
</dbReference>
<evidence type="ECO:0000256" key="5">
    <source>
        <dbReference type="ARBA" id="ARBA00022833"/>
    </source>
</evidence>
<gene>
    <name evidence="11" type="ORF">SAMN05216497_13018</name>
</gene>
<evidence type="ECO:0000256" key="3">
    <source>
        <dbReference type="ARBA" id="ARBA00022578"/>
    </source>
</evidence>
<keyword evidence="3" id="KW-0815">Transposition</keyword>
<feature type="domain" description="Cas12f1-like TNB" evidence="9">
    <location>
        <begin position="288"/>
        <end position="354"/>
    </location>
</feature>
<dbReference type="EMBL" id="FNGL01000030">
    <property type="protein sequence ID" value="SDL41221.1"/>
    <property type="molecule type" value="Genomic_DNA"/>
</dbReference>
<dbReference type="InterPro" id="IPR051399">
    <property type="entry name" value="RNA-guided_DNA_endo/Transpos"/>
</dbReference>
<evidence type="ECO:0000256" key="7">
    <source>
        <dbReference type="ARBA" id="ARBA00023172"/>
    </source>
</evidence>
<feature type="domain" description="Transposase putative helix-turn-helix" evidence="10">
    <location>
        <begin position="1"/>
        <end position="46"/>
    </location>
</feature>
<evidence type="ECO:0000256" key="2">
    <source>
        <dbReference type="ARBA" id="ARBA00011044"/>
    </source>
</evidence>
<dbReference type="InterPro" id="IPR001959">
    <property type="entry name" value="Transposase"/>
</dbReference>
<dbReference type="PANTHER" id="PTHR30405:SF25">
    <property type="entry name" value="RNA-GUIDED DNA ENDONUCLEASE INSQ-RELATED"/>
    <property type="match status" value="1"/>
</dbReference>
<dbReference type="NCBIfam" id="NF040570">
    <property type="entry name" value="guided_TnpB"/>
    <property type="match status" value="1"/>
</dbReference>
<protein>
    <submittedName>
        <fullName evidence="11">Transposase</fullName>
    </submittedName>
</protein>
<dbReference type="Pfam" id="PF07282">
    <property type="entry name" value="Cas12f1-like_TNB"/>
    <property type="match status" value="1"/>
</dbReference>
<evidence type="ECO:0000256" key="1">
    <source>
        <dbReference type="ARBA" id="ARBA00008761"/>
    </source>
</evidence>
<evidence type="ECO:0000256" key="6">
    <source>
        <dbReference type="ARBA" id="ARBA00023125"/>
    </source>
</evidence>
<accession>A0ABY0QNY5</accession>
<evidence type="ECO:0000256" key="4">
    <source>
        <dbReference type="ARBA" id="ARBA00022723"/>
    </source>
</evidence>
<keyword evidence="5" id="KW-0862">Zinc</keyword>
<keyword evidence="6" id="KW-0238">DNA-binding</keyword>
<evidence type="ECO:0000259" key="8">
    <source>
        <dbReference type="Pfam" id="PF01385"/>
    </source>
</evidence>
<evidence type="ECO:0000313" key="12">
    <source>
        <dbReference type="Proteomes" id="UP000198811"/>
    </source>
</evidence>
<evidence type="ECO:0000313" key="11">
    <source>
        <dbReference type="EMBL" id="SDL41221.1"/>
    </source>
</evidence>
<name>A0ABY0QNY5_CLOCO</name>
<reference evidence="11 12" key="1">
    <citation type="submission" date="2016-10" db="EMBL/GenBank/DDBJ databases">
        <authorList>
            <person name="Varghese N."/>
            <person name="Submissions S."/>
        </authorList>
    </citation>
    <scope>NUCLEOTIDE SEQUENCE [LARGE SCALE GENOMIC DNA]</scope>
    <source>
        <strain evidence="11 12">NLAE-zl-C224</strain>
    </source>
</reference>
<keyword evidence="4" id="KW-0479">Metal-binding</keyword>
<dbReference type="Proteomes" id="UP000198811">
    <property type="component" value="Unassembled WGS sequence"/>
</dbReference>
<evidence type="ECO:0000259" key="9">
    <source>
        <dbReference type="Pfam" id="PF07282"/>
    </source>
</evidence>
<keyword evidence="12" id="KW-1185">Reference proteome</keyword>
<dbReference type="Pfam" id="PF01385">
    <property type="entry name" value="OrfB_IS605"/>
    <property type="match status" value="1"/>
</dbReference>
<keyword evidence="7" id="KW-0233">DNA recombination</keyword>
<sequence length="369" mass="42733">MERAYKFRLYPNSEQEILINKTFGCTRLVYNHFLNERIEHYKQTGKSLTYNSCSNLLTELKKQKLFLKEVDKFSLQNSLRDLDNAFKNFFNGSGYPKFKSKKHHHHSYRTNLTNNNIEVFEKHIKLPKLGRIKRKGYKNIEGKIISATISKSSTGKYFCSLVVEKEIIPLPKANSNIGIDLGIKAFATLSNGEIITNPKTLYRYEAKLKREQRKLSKKVKGSKNFNKQRLKVSKLHEKVANIRQDFLHKVTTKLINENQVICLEDLNVKGMLKNHHLAKAISDVGLNKFLTYLSYKADWHGRTIIQVDRFYPSSQLCSKCGYKNPLVKNLGIREWECPSCGTVHDRDINASINILQEGLRIYKEQNSVA</sequence>
<proteinExistence type="inferred from homology"/>
<dbReference type="NCBIfam" id="TIGR01766">
    <property type="entry name" value="IS200/IS605 family accessory protein TnpB-like domain"/>
    <property type="match status" value="1"/>
</dbReference>
<dbReference type="InterPro" id="IPR010095">
    <property type="entry name" value="Cas12f1-like_TNB"/>
</dbReference>
<dbReference type="NCBIfam" id="NF038281">
    <property type="entry name" value="IS200_TnpB"/>
    <property type="match status" value="1"/>
</dbReference>
<comment type="caution">
    <text evidence="11">The sequence shown here is derived from an EMBL/GenBank/DDBJ whole genome shotgun (WGS) entry which is preliminary data.</text>
</comment>
<feature type="domain" description="Probable transposase IS891/IS1136/IS1341" evidence="8">
    <location>
        <begin position="162"/>
        <end position="274"/>
    </location>
</feature>
<dbReference type="PANTHER" id="PTHR30405">
    <property type="entry name" value="TRANSPOSASE"/>
    <property type="match status" value="1"/>
</dbReference>